<dbReference type="PANTHER" id="PTHR33639:SF2">
    <property type="entry name" value="DUF393 DOMAIN-CONTAINING PROTEIN"/>
    <property type="match status" value="1"/>
</dbReference>
<protein>
    <submittedName>
        <fullName evidence="1">DCC1-like thiol-disulfide oxidoreductase family protein</fullName>
    </submittedName>
</protein>
<keyword evidence="2" id="KW-1185">Reference proteome</keyword>
<organism evidence="1 2">
    <name type="scientific">Chryseobacterium suipulveris</name>
    <dbReference type="NCBI Taxonomy" id="2929800"/>
    <lineage>
        <taxon>Bacteria</taxon>
        <taxon>Pseudomonadati</taxon>
        <taxon>Bacteroidota</taxon>
        <taxon>Flavobacteriia</taxon>
        <taxon>Flavobacteriales</taxon>
        <taxon>Weeksellaceae</taxon>
        <taxon>Chryseobacterium group</taxon>
        <taxon>Chryseobacterium</taxon>
    </lineage>
</organism>
<evidence type="ECO:0000313" key="2">
    <source>
        <dbReference type="Proteomes" id="UP000831460"/>
    </source>
</evidence>
<dbReference type="RefSeq" id="WP_243550700.1">
    <property type="nucleotide sequence ID" value="NZ_CP094532.1"/>
</dbReference>
<dbReference type="PANTHER" id="PTHR33639">
    <property type="entry name" value="THIOL-DISULFIDE OXIDOREDUCTASE DCC"/>
    <property type="match status" value="1"/>
</dbReference>
<sequence length="136" mass="16004">MDSSKYYVFYDGDCGFCNHWVKWILKNDRKNQFLFSPLQSEFGQGFLKDRNLSTKELNTLYLWKPGSFYLTKSQAVFAVGRILGGMNAVFGHMNFFPRMLTDFVYDKVAENRDRIPSQKCLVPTEEERKKFIEKLS</sequence>
<reference evidence="1 2" key="1">
    <citation type="submission" date="2022-03" db="EMBL/GenBank/DDBJ databases">
        <title>Chryseobacterium sp. isolated from particulate matters in swine house.</title>
        <authorList>
            <person name="Won M."/>
            <person name="Kim S.-J."/>
            <person name="Kwon S.-W."/>
        </authorList>
    </citation>
    <scope>NUCLEOTIDE SEQUENCE [LARGE SCALE GENOMIC DNA]</scope>
    <source>
        <strain evidence="1 2">SC2-2</strain>
    </source>
</reference>
<dbReference type="Pfam" id="PF04134">
    <property type="entry name" value="DCC1-like"/>
    <property type="match status" value="1"/>
</dbReference>
<dbReference type="Proteomes" id="UP000831460">
    <property type="component" value="Chromosome"/>
</dbReference>
<dbReference type="EMBL" id="CP094532">
    <property type="protein sequence ID" value="UOE41789.1"/>
    <property type="molecule type" value="Genomic_DNA"/>
</dbReference>
<proteinExistence type="predicted"/>
<name>A0ABY4BSM9_9FLAO</name>
<evidence type="ECO:0000313" key="1">
    <source>
        <dbReference type="EMBL" id="UOE41789.1"/>
    </source>
</evidence>
<accession>A0ABY4BSM9</accession>
<dbReference type="InterPro" id="IPR052927">
    <property type="entry name" value="DCC_oxidoreductase"/>
</dbReference>
<gene>
    <name evidence="1" type="ORF">MTP09_03910</name>
</gene>
<dbReference type="InterPro" id="IPR007263">
    <property type="entry name" value="DCC1-like"/>
</dbReference>